<organism evidence="3 4">
    <name type="scientific">Algibacter lectus</name>
    <dbReference type="NCBI Taxonomy" id="221126"/>
    <lineage>
        <taxon>Bacteria</taxon>
        <taxon>Pseudomonadati</taxon>
        <taxon>Bacteroidota</taxon>
        <taxon>Flavobacteriia</taxon>
        <taxon>Flavobacteriales</taxon>
        <taxon>Flavobacteriaceae</taxon>
        <taxon>Algibacter</taxon>
    </lineage>
</organism>
<proteinExistence type="inferred from homology"/>
<comment type="caution">
    <text evidence="3">The sequence shown here is derived from an EMBL/GenBank/DDBJ whole genome shotgun (WGS) entry which is preliminary data.</text>
</comment>
<evidence type="ECO:0000313" key="4">
    <source>
        <dbReference type="Proteomes" id="UP000029643"/>
    </source>
</evidence>
<evidence type="ECO:0000313" key="3">
    <source>
        <dbReference type="EMBL" id="GAL80618.1"/>
    </source>
</evidence>
<dbReference type="EMBL" id="BBNU01000011">
    <property type="protein sequence ID" value="GAL80618.1"/>
    <property type="molecule type" value="Genomic_DNA"/>
</dbReference>
<dbReference type="AlphaFoldDB" id="A0A090WWJ5"/>
<dbReference type="InterPro" id="IPR008979">
    <property type="entry name" value="Galactose-bd-like_sf"/>
</dbReference>
<dbReference type="InterPro" id="IPR051913">
    <property type="entry name" value="GH2_Domain-Containing"/>
</dbReference>
<dbReference type="Proteomes" id="UP000029643">
    <property type="component" value="Unassembled WGS sequence"/>
</dbReference>
<dbReference type="Gene3D" id="2.60.120.260">
    <property type="entry name" value="Galactose-binding domain-like"/>
    <property type="match status" value="1"/>
</dbReference>
<reference evidence="3 4" key="1">
    <citation type="journal article" date="2014" name="Genome Announc.">
        <title>Draft Genome Sequences of Marine Flavobacterium Algibacter lectus Strains SS8 and NR4.</title>
        <authorList>
            <person name="Takatani N."/>
            <person name="Nakanishi M."/>
            <person name="Meirelles P."/>
            <person name="Mino S."/>
            <person name="Suda W."/>
            <person name="Oshima K."/>
            <person name="Hattori M."/>
            <person name="Ohkuma M."/>
            <person name="Hosokawa M."/>
            <person name="Miyashita K."/>
            <person name="Thompson F.L."/>
            <person name="Niwa A."/>
            <person name="Sawabe T."/>
            <person name="Sawabe T."/>
        </authorList>
    </citation>
    <scope>NUCLEOTIDE SEQUENCE [LARGE SCALE GENOMIC DNA]</scope>
    <source>
        <strain evidence="4">JCM19274</strain>
    </source>
</reference>
<dbReference type="GO" id="GO:0005975">
    <property type="term" value="P:carbohydrate metabolic process"/>
    <property type="evidence" value="ECO:0007669"/>
    <property type="project" value="InterPro"/>
</dbReference>
<dbReference type="GO" id="GO:0004565">
    <property type="term" value="F:beta-galactosidase activity"/>
    <property type="evidence" value="ECO:0007669"/>
    <property type="project" value="UniProtKB-EC"/>
</dbReference>
<dbReference type="PANTHER" id="PTHR42732:SF1">
    <property type="entry name" value="BETA-MANNOSIDASE"/>
    <property type="match status" value="1"/>
</dbReference>
<dbReference type="PROSITE" id="PS51257">
    <property type="entry name" value="PROKAR_LIPOPROTEIN"/>
    <property type="match status" value="1"/>
</dbReference>
<dbReference type="Pfam" id="PF02837">
    <property type="entry name" value="Glyco_hydro_2_N"/>
    <property type="match status" value="1"/>
</dbReference>
<gene>
    <name evidence="3" type="ORF">JCM19274_1244</name>
</gene>
<sequence length="164" mass="19229">MSKSILFVFTFSLLMFSCKDNDSAEYGDYKKVISLNGTWQFLASNDAQIEDLIEASYSEWDTLQVPGNWDTRDRYSEYVGKGYYQREFNVPENWDGKQIRIKFDAVYERSKVWLNGTLLGEHVGGYTPFEFNITDLVNLEESNTLLVEADNTYKRGAWWAWGWY</sequence>
<evidence type="ECO:0000259" key="2">
    <source>
        <dbReference type="Pfam" id="PF02837"/>
    </source>
</evidence>
<feature type="domain" description="Glycosyl hydrolases family 2 sugar binding" evidence="2">
    <location>
        <begin position="34"/>
        <end position="144"/>
    </location>
</feature>
<name>A0A090WWJ5_9FLAO</name>
<keyword evidence="3" id="KW-0378">Hydrolase</keyword>
<dbReference type="SUPFAM" id="SSF49785">
    <property type="entry name" value="Galactose-binding domain-like"/>
    <property type="match status" value="1"/>
</dbReference>
<accession>A0A090WWJ5</accession>
<dbReference type="InterPro" id="IPR006104">
    <property type="entry name" value="Glyco_hydro_2_N"/>
</dbReference>
<dbReference type="EC" id="3.2.1.23" evidence="3"/>
<protein>
    <submittedName>
        <fullName evidence="3">Beta-galactosidase</fullName>
        <ecNumber evidence="3">3.2.1.23</ecNumber>
    </submittedName>
</protein>
<comment type="similarity">
    <text evidence="1">Belongs to the glycosyl hydrolase 2 family.</text>
</comment>
<keyword evidence="3" id="KW-0326">Glycosidase</keyword>
<dbReference type="PANTHER" id="PTHR42732">
    <property type="entry name" value="BETA-GALACTOSIDASE"/>
    <property type="match status" value="1"/>
</dbReference>
<evidence type="ECO:0000256" key="1">
    <source>
        <dbReference type="ARBA" id="ARBA00007401"/>
    </source>
</evidence>